<dbReference type="PhylomeDB" id="B4GKL3"/>
<feature type="compositionally biased region" description="Polar residues" evidence="1">
    <location>
        <begin position="122"/>
        <end position="137"/>
    </location>
</feature>
<evidence type="ECO:0000313" key="3">
    <source>
        <dbReference type="Proteomes" id="UP000008744"/>
    </source>
</evidence>
<dbReference type="OrthoDB" id="7844242at2759"/>
<dbReference type="OMA" id="GEGYEMN"/>
<protein>
    <submittedName>
        <fullName evidence="2">GL26111</fullName>
    </submittedName>
</protein>
<proteinExistence type="predicted"/>
<dbReference type="EMBL" id="CH479184">
    <property type="protein sequence ID" value="EDW37179.1"/>
    <property type="molecule type" value="Genomic_DNA"/>
</dbReference>
<accession>B4GKL3</accession>
<dbReference type="HOGENOM" id="CLU_1983872_0_0_1"/>
<dbReference type="KEGG" id="dpe:6593614"/>
<gene>
    <name evidence="2" type="primary">Dper\GL26111</name>
    <name evidence="2" type="ORF">Dper_GL26111</name>
</gene>
<reference evidence="2 3" key="1">
    <citation type="journal article" date="2007" name="Nature">
        <title>Evolution of genes and genomes on the Drosophila phylogeny.</title>
        <authorList>
            <consortium name="Drosophila 12 Genomes Consortium"/>
            <person name="Clark A.G."/>
            <person name="Eisen M.B."/>
            <person name="Smith D.R."/>
            <person name="Bergman C.M."/>
            <person name="Oliver B."/>
            <person name="Markow T.A."/>
            <person name="Kaufman T.C."/>
            <person name="Kellis M."/>
            <person name="Gelbart W."/>
            <person name="Iyer V.N."/>
            <person name="Pollard D.A."/>
            <person name="Sackton T.B."/>
            <person name="Larracuente A.M."/>
            <person name="Singh N.D."/>
            <person name="Abad J.P."/>
            <person name="Abt D.N."/>
            <person name="Adryan B."/>
            <person name="Aguade M."/>
            <person name="Akashi H."/>
            <person name="Anderson W.W."/>
            <person name="Aquadro C.F."/>
            <person name="Ardell D.H."/>
            <person name="Arguello R."/>
            <person name="Artieri C.G."/>
            <person name="Barbash D.A."/>
            <person name="Barker D."/>
            <person name="Barsanti P."/>
            <person name="Batterham P."/>
            <person name="Batzoglou S."/>
            <person name="Begun D."/>
            <person name="Bhutkar A."/>
            <person name="Blanco E."/>
            <person name="Bosak S.A."/>
            <person name="Bradley R.K."/>
            <person name="Brand A.D."/>
            <person name="Brent M.R."/>
            <person name="Brooks A.N."/>
            <person name="Brown R.H."/>
            <person name="Butlin R.K."/>
            <person name="Caggese C."/>
            <person name="Calvi B.R."/>
            <person name="Bernardo de Carvalho A."/>
            <person name="Caspi A."/>
            <person name="Castrezana S."/>
            <person name="Celniker S.E."/>
            <person name="Chang J.L."/>
            <person name="Chapple C."/>
            <person name="Chatterji S."/>
            <person name="Chinwalla A."/>
            <person name="Civetta A."/>
            <person name="Clifton S.W."/>
            <person name="Comeron J.M."/>
            <person name="Costello J.C."/>
            <person name="Coyne J.A."/>
            <person name="Daub J."/>
            <person name="David R.G."/>
            <person name="Delcher A.L."/>
            <person name="Delehaunty K."/>
            <person name="Do C.B."/>
            <person name="Ebling H."/>
            <person name="Edwards K."/>
            <person name="Eickbush T."/>
            <person name="Evans J.D."/>
            <person name="Filipski A."/>
            <person name="Findeiss S."/>
            <person name="Freyhult E."/>
            <person name="Fulton L."/>
            <person name="Fulton R."/>
            <person name="Garcia A.C."/>
            <person name="Gardiner A."/>
            <person name="Garfield D.A."/>
            <person name="Garvin B.E."/>
            <person name="Gibson G."/>
            <person name="Gilbert D."/>
            <person name="Gnerre S."/>
            <person name="Godfrey J."/>
            <person name="Good R."/>
            <person name="Gotea V."/>
            <person name="Gravely B."/>
            <person name="Greenberg A.J."/>
            <person name="Griffiths-Jones S."/>
            <person name="Gross S."/>
            <person name="Guigo R."/>
            <person name="Gustafson E.A."/>
            <person name="Haerty W."/>
            <person name="Hahn M.W."/>
            <person name="Halligan D.L."/>
            <person name="Halpern A.L."/>
            <person name="Halter G.M."/>
            <person name="Han M.V."/>
            <person name="Heger A."/>
            <person name="Hillier L."/>
            <person name="Hinrichs A.S."/>
            <person name="Holmes I."/>
            <person name="Hoskins R.A."/>
            <person name="Hubisz M.J."/>
            <person name="Hultmark D."/>
            <person name="Huntley M.A."/>
            <person name="Jaffe D.B."/>
            <person name="Jagadeeshan S."/>
            <person name="Jeck W.R."/>
            <person name="Johnson J."/>
            <person name="Jones C.D."/>
            <person name="Jordan W.C."/>
            <person name="Karpen G.H."/>
            <person name="Kataoka E."/>
            <person name="Keightley P.D."/>
            <person name="Kheradpour P."/>
            <person name="Kirkness E.F."/>
            <person name="Koerich L.B."/>
            <person name="Kristiansen K."/>
            <person name="Kudrna D."/>
            <person name="Kulathinal R.J."/>
            <person name="Kumar S."/>
            <person name="Kwok R."/>
            <person name="Lander E."/>
            <person name="Langley C.H."/>
            <person name="Lapoint R."/>
            <person name="Lazzaro B.P."/>
            <person name="Lee S.J."/>
            <person name="Levesque L."/>
            <person name="Li R."/>
            <person name="Lin C.F."/>
            <person name="Lin M.F."/>
            <person name="Lindblad-Toh K."/>
            <person name="Llopart A."/>
            <person name="Long M."/>
            <person name="Low L."/>
            <person name="Lozovsky E."/>
            <person name="Lu J."/>
            <person name="Luo M."/>
            <person name="Machado C.A."/>
            <person name="Makalowski W."/>
            <person name="Marzo M."/>
            <person name="Matsuda M."/>
            <person name="Matzkin L."/>
            <person name="McAllister B."/>
            <person name="McBride C.S."/>
            <person name="McKernan B."/>
            <person name="McKernan K."/>
            <person name="Mendez-Lago M."/>
            <person name="Minx P."/>
            <person name="Mollenhauer M.U."/>
            <person name="Montooth K."/>
            <person name="Mount S.M."/>
            <person name="Mu X."/>
            <person name="Myers E."/>
            <person name="Negre B."/>
            <person name="Newfeld S."/>
            <person name="Nielsen R."/>
            <person name="Noor M.A."/>
            <person name="O'Grady P."/>
            <person name="Pachter L."/>
            <person name="Papaceit M."/>
            <person name="Parisi M.J."/>
            <person name="Parisi M."/>
            <person name="Parts L."/>
            <person name="Pedersen J.S."/>
            <person name="Pesole G."/>
            <person name="Phillippy A.M."/>
            <person name="Ponting C.P."/>
            <person name="Pop M."/>
            <person name="Porcelli D."/>
            <person name="Powell J.R."/>
            <person name="Prohaska S."/>
            <person name="Pruitt K."/>
            <person name="Puig M."/>
            <person name="Quesneville H."/>
            <person name="Ram K.R."/>
            <person name="Rand D."/>
            <person name="Rasmussen M.D."/>
            <person name="Reed L.K."/>
            <person name="Reenan R."/>
            <person name="Reily A."/>
            <person name="Remington K.A."/>
            <person name="Rieger T.T."/>
            <person name="Ritchie M.G."/>
            <person name="Robin C."/>
            <person name="Rogers Y.H."/>
            <person name="Rohde C."/>
            <person name="Rozas J."/>
            <person name="Rubenfield M.J."/>
            <person name="Ruiz A."/>
            <person name="Russo S."/>
            <person name="Salzberg S.L."/>
            <person name="Sanchez-Gracia A."/>
            <person name="Saranga D.J."/>
            <person name="Sato H."/>
            <person name="Schaeffer S.W."/>
            <person name="Schatz M.C."/>
            <person name="Schlenke T."/>
            <person name="Schwartz R."/>
            <person name="Segarra C."/>
            <person name="Singh R.S."/>
            <person name="Sirot L."/>
            <person name="Sirota M."/>
            <person name="Sisneros N.B."/>
            <person name="Smith C.D."/>
            <person name="Smith T.F."/>
            <person name="Spieth J."/>
            <person name="Stage D.E."/>
            <person name="Stark A."/>
            <person name="Stephan W."/>
            <person name="Strausberg R.L."/>
            <person name="Strempel S."/>
            <person name="Sturgill D."/>
            <person name="Sutton G."/>
            <person name="Sutton G.G."/>
            <person name="Tao W."/>
            <person name="Teichmann S."/>
            <person name="Tobari Y.N."/>
            <person name="Tomimura Y."/>
            <person name="Tsolas J.M."/>
            <person name="Valente V.L."/>
            <person name="Venter E."/>
            <person name="Venter J.C."/>
            <person name="Vicario S."/>
            <person name="Vieira F.G."/>
            <person name="Vilella A.J."/>
            <person name="Villasante A."/>
            <person name="Walenz B."/>
            <person name="Wang J."/>
            <person name="Wasserman M."/>
            <person name="Watts T."/>
            <person name="Wilson D."/>
            <person name="Wilson R.K."/>
            <person name="Wing R.A."/>
            <person name="Wolfner M.F."/>
            <person name="Wong A."/>
            <person name="Wong G.K."/>
            <person name="Wu C.I."/>
            <person name="Wu G."/>
            <person name="Yamamoto D."/>
            <person name="Yang H.P."/>
            <person name="Yang S.P."/>
            <person name="Yorke J.A."/>
            <person name="Yoshida K."/>
            <person name="Zdobnov E."/>
            <person name="Zhang P."/>
            <person name="Zhang Y."/>
            <person name="Zimin A.V."/>
            <person name="Baldwin J."/>
            <person name="Abdouelleil A."/>
            <person name="Abdulkadir J."/>
            <person name="Abebe A."/>
            <person name="Abera B."/>
            <person name="Abreu J."/>
            <person name="Acer S.C."/>
            <person name="Aftuck L."/>
            <person name="Alexander A."/>
            <person name="An P."/>
            <person name="Anderson E."/>
            <person name="Anderson S."/>
            <person name="Arachi H."/>
            <person name="Azer M."/>
            <person name="Bachantsang P."/>
            <person name="Barry A."/>
            <person name="Bayul T."/>
            <person name="Berlin A."/>
            <person name="Bessette D."/>
            <person name="Bloom T."/>
            <person name="Blye J."/>
            <person name="Boguslavskiy L."/>
            <person name="Bonnet C."/>
            <person name="Boukhgalter B."/>
            <person name="Bourzgui I."/>
            <person name="Brown A."/>
            <person name="Cahill P."/>
            <person name="Channer S."/>
            <person name="Cheshatsang Y."/>
            <person name="Chuda L."/>
            <person name="Citroen M."/>
            <person name="Collymore A."/>
            <person name="Cooke P."/>
            <person name="Costello M."/>
            <person name="D'Aco K."/>
            <person name="Daza R."/>
            <person name="De Haan G."/>
            <person name="DeGray S."/>
            <person name="DeMaso C."/>
            <person name="Dhargay N."/>
            <person name="Dooley K."/>
            <person name="Dooley E."/>
            <person name="Doricent M."/>
            <person name="Dorje P."/>
            <person name="Dorjee K."/>
            <person name="Dupes A."/>
            <person name="Elong R."/>
            <person name="Falk J."/>
            <person name="Farina A."/>
            <person name="Faro S."/>
            <person name="Ferguson D."/>
            <person name="Fisher S."/>
            <person name="Foley C.D."/>
            <person name="Franke A."/>
            <person name="Friedrich D."/>
            <person name="Gadbois L."/>
            <person name="Gearin G."/>
            <person name="Gearin C.R."/>
            <person name="Giannoukos G."/>
            <person name="Goode T."/>
            <person name="Graham J."/>
            <person name="Grandbois E."/>
            <person name="Grewal S."/>
            <person name="Gyaltsen K."/>
            <person name="Hafez N."/>
            <person name="Hagos B."/>
            <person name="Hall J."/>
            <person name="Henson C."/>
            <person name="Hollinger A."/>
            <person name="Honan T."/>
            <person name="Huard M.D."/>
            <person name="Hughes L."/>
            <person name="Hurhula B."/>
            <person name="Husby M.E."/>
            <person name="Kamat A."/>
            <person name="Kanga B."/>
            <person name="Kashin S."/>
            <person name="Khazanovich D."/>
            <person name="Kisner P."/>
            <person name="Lance K."/>
            <person name="Lara M."/>
            <person name="Lee W."/>
            <person name="Lennon N."/>
            <person name="Letendre F."/>
            <person name="LeVine R."/>
            <person name="Lipovsky A."/>
            <person name="Liu X."/>
            <person name="Liu J."/>
            <person name="Liu S."/>
            <person name="Lokyitsang T."/>
            <person name="Lokyitsang Y."/>
            <person name="Lubonja R."/>
            <person name="Lui A."/>
            <person name="MacDonald P."/>
            <person name="Magnisalis V."/>
            <person name="Maru K."/>
            <person name="Matthews C."/>
            <person name="McCusker W."/>
            <person name="McDonough S."/>
            <person name="Mehta T."/>
            <person name="Meldrim J."/>
            <person name="Meneus L."/>
            <person name="Mihai O."/>
            <person name="Mihalev A."/>
            <person name="Mihova T."/>
            <person name="Mittelman R."/>
            <person name="Mlenga V."/>
            <person name="Montmayeur A."/>
            <person name="Mulrain L."/>
            <person name="Navidi A."/>
            <person name="Naylor J."/>
            <person name="Negash T."/>
            <person name="Nguyen T."/>
            <person name="Nguyen N."/>
            <person name="Nicol R."/>
            <person name="Norbu C."/>
            <person name="Norbu N."/>
            <person name="Novod N."/>
            <person name="O'Neill B."/>
            <person name="Osman S."/>
            <person name="Markiewicz E."/>
            <person name="Oyono O.L."/>
            <person name="Patti C."/>
            <person name="Phunkhang P."/>
            <person name="Pierre F."/>
            <person name="Priest M."/>
            <person name="Raghuraman S."/>
            <person name="Rege F."/>
            <person name="Reyes R."/>
            <person name="Rise C."/>
            <person name="Rogov P."/>
            <person name="Ross K."/>
            <person name="Ryan E."/>
            <person name="Settipalli S."/>
            <person name="Shea T."/>
            <person name="Sherpa N."/>
            <person name="Shi L."/>
            <person name="Shih D."/>
            <person name="Sparrow T."/>
            <person name="Spaulding J."/>
            <person name="Stalker J."/>
            <person name="Stange-Thomann N."/>
            <person name="Stavropoulos S."/>
            <person name="Stone C."/>
            <person name="Strader C."/>
            <person name="Tesfaye S."/>
            <person name="Thomson T."/>
            <person name="Thoulutsang Y."/>
            <person name="Thoulutsang D."/>
            <person name="Topham K."/>
            <person name="Topping I."/>
            <person name="Tsamla T."/>
            <person name="Vassiliev H."/>
            <person name="Vo A."/>
            <person name="Wangchuk T."/>
            <person name="Wangdi T."/>
            <person name="Weiand M."/>
            <person name="Wilkinson J."/>
            <person name="Wilson A."/>
            <person name="Yadav S."/>
            <person name="Young G."/>
            <person name="Yu Q."/>
            <person name="Zembek L."/>
            <person name="Zhong D."/>
            <person name="Zimmer A."/>
            <person name="Zwirko Z."/>
            <person name="Jaffe D.B."/>
            <person name="Alvarez P."/>
            <person name="Brockman W."/>
            <person name="Butler J."/>
            <person name="Chin C."/>
            <person name="Gnerre S."/>
            <person name="Grabherr M."/>
            <person name="Kleber M."/>
            <person name="Mauceli E."/>
            <person name="MacCallum I."/>
        </authorList>
    </citation>
    <scope>NUCLEOTIDE SEQUENCE [LARGE SCALE GENOMIC DNA]</scope>
    <source>
        <strain evidence="3">MSH-3 / Tucson 14011-0111.49</strain>
    </source>
</reference>
<dbReference type="AlphaFoldDB" id="B4GKL3"/>
<dbReference type="STRING" id="7234.B4GKL3"/>
<evidence type="ECO:0000256" key="1">
    <source>
        <dbReference type="SAM" id="MobiDB-lite"/>
    </source>
</evidence>
<feature type="region of interest" description="Disordered" evidence="1">
    <location>
        <begin position="14"/>
        <end position="137"/>
    </location>
</feature>
<sequence>MEYGNGNGTNYQSMQGYGMSIPDGQPPEGYGMSFEGMGQMSGQGQEYVQSNGYGQEESRGQPGSAAFGGPGYRSPLRYNKMLKEMNSRNGLYSPMEQQRGGQSSGQGDYGYNSLPGLGGNESQGYHHQSQGNGNTYF</sequence>
<name>B4GKL3_DROPE</name>
<dbReference type="Proteomes" id="UP000008744">
    <property type="component" value="Unassembled WGS sequence"/>
</dbReference>
<organism evidence="3">
    <name type="scientific">Drosophila persimilis</name>
    <name type="common">Fruit fly</name>
    <dbReference type="NCBI Taxonomy" id="7234"/>
    <lineage>
        <taxon>Eukaryota</taxon>
        <taxon>Metazoa</taxon>
        <taxon>Ecdysozoa</taxon>
        <taxon>Arthropoda</taxon>
        <taxon>Hexapoda</taxon>
        <taxon>Insecta</taxon>
        <taxon>Pterygota</taxon>
        <taxon>Neoptera</taxon>
        <taxon>Endopterygota</taxon>
        <taxon>Diptera</taxon>
        <taxon>Brachycera</taxon>
        <taxon>Muscomorpha</taxon>
        <taxon>Ephydroidea</taxon>
        <taxon>Drosophilidae</taxon>
        <taxon>Drosophila</taxon>
        <taxon>Sophophora</taxon>
    </lineage>
</organism>
<evidence type="ECO:0000313" key="2">
    <source>
        <dbReference type="EMBL" id="EDW37179.1"/>
    </source>
</evidence>
<keyword evidence="3" id="KW-1185">Reference proteome</keyword>
<feature type="compositionally biased region" description="Low complexity" evidence="1">
    <location>
        <begin position="31"/>
        <end position="46"/>
    </location>
</feature>